<dbReference type="AlphaFoldDB" id="A0A1C5AXX8"/>
<protein>
    <submittedName>
        <fullName evidence="1">Uncharacterized protein</fullName>
    </submittedName>
</protein>
<dbReference type="RefSeq" id="WP_074479243.1">
    <property type="nucleotide sequence ID" value="NZ_FMCT01000026.1"/>
</dbReference>
<reference evidence="2" key="1">
    <citation type="submission" date="2016-06" db="EMBL/GenBank/DDBJ databases">
        <authorList>
            <person name="Varghese N."/>
            <person name="Submissions Spin"/>
        </authorList>
    </citation>
    <scope>NUCLEOTIDE SEQUENCE [LARGE SCALE GENOMIC DNA]</scope>
    <source>
        <strain evidence="2">DSM 43168</strain>
    </source>
</reference>
<dbReference type="Proteomes" id="UP000183585">
    <property type="component" value="Unassembled WGS sequence"/>
</dbReference>
<gene>
    <name evidence="1" type="ORF">GA0070563_12631</name>
</gene>
<name>A0A1C5AXX8_9ACTN</name>
<keyword evidence="2" id="KW-1185">Reference proteome</keyword>
<accession>A0A1C5AXX8</accession>
<sequence>MIRVRIVADDVDQADAAALAIGRALTVTRESPARPRRSGDGVTVYLDAELPPVDVEAADRADPANRCGRADCGQYVPLDDALPVPTVGEGGVRYARWHPACLRAEQRDRGLRR</sequence>
<evidence type="ECO:0000313" key="1">
    <source>
        <dbReference type="EMBL" id="SCF50070.1"/>
    </source>
</evidence>
<proteinExistence type="predicted"/>
<organism evidence="1 2">
    <name type="scientific">Micromonospora carbonacea</name>
    <dbReference type="NCBI Taxonomy" id="47853"/>
    <lineage>
        <taxon>Bacteria</taxon>
        <taxon>Bacillati</taxon>
        <taxon>Actinomycetota</taxon>
        <taxon>Actinomycetes</taxon>
        <taxon>Micromonosporales</taxon>
        <taxon>Micromonosporaceae</taxon>
        <taxon>Micromonospora</taxon>
    </lineage>
</organism>
<dbReference type="EMBL" id="FMCT01000026">
    <property type="protein sequence ID" value="SCF50070.1"/>
    <property type="molecule type" value="Genomic_DNA"/>
</dbReference>
<evidence type="ECO:0000313" key="2">
    <source>
        <dbReference type="Proteomes" id="UP000183585"/>
    </source>
</evidence>